<dbReference type="SUPFAM" id="SSF81837">
    <property type="entry name" value="BEACH domain"/>
    <property type="match status" value="1"/>
</dbReference>
<feature type="compositionally biased region" description="Basic and acidic residues" evidence="6">
    <location>
        <begin position="980"/>
        <end position="990"/>
    </location>
</feature>
<dbReference type="Proteomes" id="UP001497525">
    <property type="component" value="Unassembled WGS sequence"/>
</dbReference>
<accession>A0AAV2T304</accession>
<dbReference type="CDD" id="cd06071">
    <property type="entry name" value="Beach"/>
    <property type="match status" value="1"/>
</dbReference>
<dbReference type="GO" id="GO:0016020">
    <property type="term" value="C:membrane"/>
    <property type="evidence" value="ECO:0007669"/>
    <property type="project" value="UniProtKB-SubCell"/>
</dbReference>
<keyword evidence="3" id="KW-0677">Repeat</keyword>
<feature type="compositionally biased region" description="Polar residues" evidence="6">
    <location>
        <begin position="959"/>
        <end position="973"/>
    </location>
</feature>
<dbReference type="GO" id="GO:0005829">
    <property type="term" value="C:cytosol"/>
    <property type="evidence" value="ECO:0007669"/>
    <property type="project" value="TreeGrafter"/>
</dbReference>
<feature type="region of interest" description="Disordered" evidence="6">
    <location>
        <begin position="1354"/>
        <end position="1377"/>
    </location>
</feature>
<dbReference type="SUPFAM" id="SSF50978">
    <property type="entry name" value="WD40 repeat-like"/>
    <property type="match status" value="1"/>
</dbReference>
<evidence type="ECO:0000256" key="6">
    <source>
        <dbReference type="SAM" id="MobiDB-lite"/>
    </source>
</evidence>
<dbReference type="Gene3D" id="1.10.1540.10">
    <property type="entry name" value="BEACH domain"/>
    <property type="match status" value="1"/>
</dbReference>
<dbReference type="SUPFAM" id="SSF50729">
    <property type="entry name" value="PH domain-like"/>
    <property type="match status" value="1"/>
</dbReference>
<feature type="region of interest" description="Disordered" evidence="6">
    <location>
        <begin position="1404"/>
        <end position="1440"/>
    </location>
</feature>
<dbReference type="Pfam" id="PF06469">
    <property type="entry name" value="DUF1088"/>
    <property type="match status" value="1"/>
</dbReference>
<dbReference type="InterPro" id="IPR036372">
    <property type="entry name" value="BEACH_dom_sf"/>
</dbReference>
<dbReference type="SUPFAM" id="SSF49899">
    <property type="entry name" value="Concanavalin A-like lectins/glucanases"/>
    <property type="match status" value="1"/>
</dbReference>
<feature type="compositionally biased region" description="Polar residues" evidence="6">
    <location>
        <begin position="2320"/>
        <end position="2332"/>
    </location>
</feature>
<feature type="domain" description="BEACH" evidence="7">
    <location>
        <begin position="1900"/>
        <end position="2189"/>
    </location>
</feature>
<feature type="domain" description="BEACH-type PH" evidence="8">
    <location>
        <begin position="1773"/>
        <end position="1881"/>
    </location>
</feature>
<protein>
    <recommendedName>
        <fullName evidence="11">Neurobeachin</fullName>
    </recommendedName>
</protein>
<dbReference type="Gene3D" id="2.130.10.10">
    <property type="entry name" value="YVTN repeat-like/Quinoprotein amine dehydrogenase"/>
    <property type="match status" value="2"/>
</dbReference>
<evidence type="ECO:0008006" key="11">
    <source>
        <dbReference type="Google" id="ProtNLM"/>
    </source>
</evidence>
<feature type="compositionally biased region" description="Polar residues" evidence="6">
    <location>
        <begin position="868"/>
        <end position="880"/>
    </location>
</feature>
<name>A0AAV2T304_CALDB</name>
<feature type="compositionally biased region" description="Low complexity" evidence="6">
    <location>
        <begin position="2301"/>
        <end position="2314"/>
    </location>
</feature>
<evidence type="ECO:0000256" key="5">
    <source>
        <dbReference type="PROSITE-ProRule" id="PRU00221"/>
    </source>
</evidence>
<dbReference type="PROSITE" id="PS50197">
    <property type="entry name" value="BEACH"/>
    <property type="match status" value="1"/>
</dbReference>
<proteinExistence type="predicted"/>
<dbReference type="InterPro" id="IPR031570">
    <property type="entry name" value="NBEA/BDCP_DUF4704"/>
</dbReference>
<evidence type="ECO:0000256" key="3">
    <source>
        <dbReference type="ARBA" id="ARBA00022737"/>
    </source>
</evidence>
<feature type="region of interest" description="Disordered" evidence="6">
    <location>
        <begin position="2269"/>
        <end position="2344"/>
    </location>
</feature>
<evidence type="ECO:0000313" key="10">
    <source>
        <dbReference type="Proteomes" id="UP001497525"/>
    </source>
</evidence>
<dbReference type="Gene3D" id="2.60.120.200">
    <property type="match status" value="1"/>
</dbReference>
<dbReference type="CDD" id="cd01201">
    <property type="entry name" value="PH_BEACH"/>
    <property type="match status" value="1"/>
</dbReference>
<dbReference type="FunFam" id="1.10.1540.10:FF:000001">
    <property type="entry name" value="neurobeachin isoform X1"/>
    <property type="match status" value="1"/>
</dbReference>
<dbReference type="SMART" id="SM01026">
    <property type="entry name" value="Beach"/>
    <property type="match status" value="1"/>
</dbReference>
<dbReference type="PANTHER" id="PTHR13743">
    <property type="entry name" value="BEIGE/BEACH-RELATED"/>
    <property type="match status" value="1"/>
</dbReference>
<dbReference type="InterPro" id="IPR000409">
    <property type="entry name" value="BEACH_dom"/>
</dbReference>
<evidence type="ECO:0000256" key="4">
    <source>
        <dbReference type="ARBA" id="ARBA00023136"/>
    </source>
</evidence>
<reference evidence="9" key="1">
    <citation type="submission" date="2024-06" db="EMBL/GenBank/DDBJ databases">
        <authorList>
            <person name="Liu X."/>
            <person name="Lenzi L."/>
            <person name="Haldenby T S."/>
            <person name="Uol C."/>
        </authorList>
    </citation>
    <scope>NUCLEOTIDE SEQUENCE</scope>
</reference>
<keyword evidence="4" id="KW-0472">Membrane</keyword>
<feature type="compositionally biased region" description="Polar residues" evidence="6">
    <location>
        <begin position="2270"/>
        <end position="2281"/>
    </location>
</feature>
<dbReference type="SMART" id="SM00320">
    <property type="entry name" value="WD40"/>
    <property type="match status" value="4"/>
</dbReference>
<dbReference type="PROSITE" id="PS50082">
    <property type="entry name" value="WD_REPEATS_2"/>
    <property type="match status" value="1"/>
</dbReference>
<dbReference type="InterPro" id="IPR050865">
    <property type="entry name" value="BEACH_Domain"/>
</dbReference>
<dbReference type="EMBL" id="CAXLJL010000068">
    <property type="protein sequence ID" value="CAL5130547.1"/>
    <property type="molecule type" value="Genomic_DNA"/>
</dbReference>
<evidence type="ECO:0000256" key="1">
    <source>
        <dbReference type="ARBA" id="ARBA00004370"/>
    </source>
</evidence>
<feature type="region of interest" description="Disordered" evidence="6">
    <location>
        <begin position="325"/>
        <end position="352"/>
    </location>
</feature>
<dbReference type="InterPro" id="IPR023362">
    <property type="entry name" value="PH-BEACH_dom"/>
</dbReference>
<dbReference type="InterPro" id="IPR011993">
    <property type="entry name" value="PH-like_dom_sf"/>
</dbReference>
<sequence length="2657" mass="296034">MPLDDVKTVKNSPPPKPSTIVSKLQKSVNDFFSPCDSAASVQPLVNFISEFLSHWEFSNGDYLSNPDSTLRELIETCMSSHLLSLIMGWFCADVHSWPKNADSLFTVLSDLALCGTPSSYFDFSGGGDSWYMITIVYVYNRWGRSEIRCYIDGKLSSSLEVSWNITSSSVITRCLIGESPNYSKDNTFCGRMTNVMGFTESLSPVQVEAIYTLGICYQGQFRFDSECQQELSESCRRVIYGGNQLYNSLMFAYTPSARDGNLCLNQAPKCPDVFAHTSHAVMSDGVRAVTVTSIHSALHGLGGMQALYPLFERLDLPFGVQKKKNGVEQDTSLSSDNGESPGNPRPAKEDSAPTVSIAATLLDLMLSFVHTSPFMGRQLVQTKGLLLFASALRNSSVIHLNMELVSRLMEAARELFVLAERTRANCLESGSHMTSSYVFHLLRQLHGYVFSDPSIWIRAPLEIQDQLYQFMTTEFLAEVVKFDCVDRVTTIVQCMHTLKYYFAVVDPQTRSGFRLKTPNAAPLCPASEVLKLRANLLIYIKQIIMRYGALLDAEMNSLLSYLLTVHEDENLLDVLYLLATLIVEYPSRIGPAFVRSDGLYVALKLLSSRDEHNRIYAIKLIGFYLQQSQIGGHEVLMDRYNLFSLMTERLSLASPTLSILTYNALFEVLVDRISSRPQLAPMSPVTADILIRNANIIKVIAQLIVWSKKTSELVLVKQTFLHHLLALCARTPANKRIILQLSVWQDFLLQLSPLRPSKGPEAVALASVMKLLRILLHHAIRYERDGWRVWIDTLALLHLALVRDGFTGPKYTSVGSQTAVSVRPVAKRPISASDVGVDLTGPVARNLVRSLTERSASLPRATDPSLKSVAQTTASSGVNISASPSTTSRRSATVPYSKQDSPDPHESSPLRGSSLESQPLPDFTWSHFHQLLLDDLLCSVEEDLGIASNRRGPAYPLFSTGSSSSARPTQRTELPQIHSPPKDSTDRNTEIESRASTFLQDQANQLFTTNLMHLLSDCVDMFVCGSGGLLPLLAAATSSTGEVGIFETVTGLTMSDAMTFVLRIAYLVDLCVLHVDLTAIEKQKSMATGALVRQLCRLYLTATVRNCLESRFFGFQASYELVTQLKLFANGGDGVRYVSCGGSALEDSVIRYADDHGEYDLDSPSRSNQTEADITSTSGGFRTCECPRTLTGIVGNAVEAELESMATKLLCFAKLMSSRSPVQTPRLGLCTYPWRFLPCLSSDQLYLLWERKQRHDTKIAHLPIDLQRLIYALRPTFIYTTLRDESFIRTVIHPLEDQQTLLQIRDFNRLQCIVYKSEEIPRVSELIATAIVYFISVLMVSKYRDMLEPNPIFAGPEEAAPEPKASGSSEPSSLDNSITEITSTEGQTSTTAGTDRHIPADTVHEVESSQQPDDNGIATVAKTKPESTDHGNQTKTHTRRSIFREDDSLTDHLTTVLKSSATFLRDLLGEYSNHFSRTLLNSQGEALLNSGTTTVHENRSPIELVMLLCSQEWQASLQKNAGLAFIELINEGRVMSRATSEHIFRVTQEAYLLLKRLHDADVQRHADFGQVAAHTLSRKREDENSNSTSIDSFRRKNNVLTLILSSQIHRLINHVWHNWSIPVVLPTGLSHLTGEPSKPSQSVNEFFRLDPWEDDSRRRRRLSPNPYGTTHPSAVLYDEAERAKHLAALQQSESLKVDLETVLRQSGVTSTTRIAEPVDDAVYDARLPSPQPRGTDPALVKAVHPASAPSTELDDLILQQREDLTDFINFAVSPDAAIQLSVPCVMISFGIGVHGTLSISKSEFSFERNASHPANRALDKKILVHTEGARSRWSFSEIQAIFGRRYLHRTRAVEIFVKSRSSVFFALEDTATVQRVVNTLPPVGVGTRYGLVQSRNTTLMGPRYLFDASNMTDRWQRREISNFDYLMYLNTISGRTYNDMNQYPIFPWILSNYTATELDLNEPSNYRDLSKPIGALDPKRKAYFDERYESWEDESQPPFHYGTHYSTAAFVLGYLLRVEPFTSLFLNLQGGKFDHPDRTFSSVAKTWDNCQRNTSDVKELIPEFFYFSEMFENMNHLDLGKTEDGEDIGSVSLPAWAATPEDFVRIHRQALESELVSCQLHHWIDLIFGYKQRGPEAVRATNVFHHLTYEGSVDWSKLTDPVLIKAVEDQIQSFGQTPAQLLCKPHPHRNSALHLNPLMFSPLGEEVCMVFKFYSNSPVVFVGCNTDPSTLPYPAIVTVTANRSVALSRWNNTAADVAYQTALVHPRLSVTANDPTPNFGSTKEDPSHLDEPAAKSEQPIPSTDTPDPSTSSTTVDFVNGGNTKNMVSNERPQPTAPEVPTGHASQPCVYSLGEDFDQCLVGNSNQYTITADNRSLTSCGYSDWSFRVFSLETGRFIQAIFGHFDVVTCINHSECQAGHHCYLVTGSRDRTVKLWLYNTRQLQVLGEKATDLPSPLVTLIGHESEVTSVSISAELGLVISGSKCGTCLLHTTRGVLIRQIYNSVSSSCTLQSADDGEMKQVPLRKQPLNVVAYHREGYLLSQWGSTTLNLYTLNGKLIHSSDLNQLAGSVNYHVTAVIFSACGRYIVVAGTDGVVWVLRSYNLAPVHAFPRCDASVNTLSLSKDQRYLMAGLSTGSLVVFYVDFSRWHHEFQERYAS</sequence>
<dbReference type="Gene3D" id="2.30.29.30">
    <property type="entry name" value="Pleckstrin-homology domain (PH domain)/Phosphotyrosine-binding domain (PTB)"/>
    <property type="match status" value="1"/>
</dbReference>
<gene>
    <name evidence="9" type="ORF">CDAUBV1_LOCUS2608</name>
</gene>
<feature type="region of interest" description="Disordered" evidence="6">
    <location>
        <begin position="957"/>
        <end position="990"/>
    </location>
</feature>
<dbReference type="InterPro" id="IPR036322">
    <property type="entry name" value="WD40_repeat_dom_sf"/>
</dbReference>
<dbReference type="Pfam" id="PF02138">
    <property type="entry name" value="Beach"/>
    <property type="match status" value="1"/>
</dbReference>
<dbReference type="GO" id="GO:0019901">
    <property type="term" value="F:protein kinase binding"/>
    <property type="evidence" value="ECO:0007669"/>
    <property type="project" value="TreeGrafter"/>
</dbReference>
<feature type="compositionally biased region" description="Polar residues" evidence="6">
    <location>
        <begin position="328"/>
        <end position="340"/>
    </location>
</feature>
<dbReference type="Pfam" id="PF20426">
    <property type="entry name" value="NBCH_WD40"/>
    <property type="match status" value="1"/>
</dbReference>
<dbReference type="Pfam" id="PF14844">
    <property type="entry name" value="PH_BEACH"/>
    <property type="match status" value="1"/>
</dbReference>
<dbReference type="PANTHER" id="PTHR13743:SF162">
    <property type="entry name" value="NEUROBEACHIN"/>
    <property type="match status" value="1"/>
</dbReference>
<evidence type="ECO:0000259" key="7">
    <source>
        <dbReference type="PROSITE" id="PS50197"/>
    </source>
</evidence>
<comment type="subcellular location">
    <subcellularLocation>
        <location evidence="1">Membrane</location>
    </subcellularLocation>
</comment>
<dbReference type="PROSITE" id="PS51783">
    <property type="entry name" value="PH_BEACH"/>
    <property type="match status" value="1"/>
</dbReference>
<evidence type="ECO:0000313" key="9">
    <source>
        <dbReference type="EMBL" id="CAL5130547.1"/>
    </source>
</evidence>
<feature type="compositionally biased region" description="Low complexity" evidence="6">
    <location>
        <begin position="881"/>
        <end position="893"/>
    </location>
</feature>
<dbReference type="InterPro" id="IPR013320">
    <property type="entry name" value="ConA-like_dom_sf"/>
</dbReference>
<feature type="compositionally biased region" description="Basic and acidic residues" evidence="6">
    <location>
        <begin position="2282"/>
        <end position="2294"/>
    </location>
</feature>
<keyword evidence="2 5" id="KW-0853">WD repeat</keyword>
<dbReference type="InterPro" id="IPR001680">
    <property type="entry name" value="WD40_rpt"/>
</dbReference>
<dbReference type="InterPro" id="IPR015943">
    <property type="entry name" value="WD40/YVTN_repeat-like_dom_sf"/>
</dbReference>
<evidence type="ECO:0000259" key="8">
    <source>
        <dbReference type="PROSITE" id="PS51783"/>
    </source>
</evidence>
<dbReference type="InterPro" id="IPR046851">
    <property type="entry name" value="NBCH_WD40"/>
</dbReference>
<feature type="region of interest" description="Disordered" evidence="6">
    <location>
        <begin position="855"/>
        <end position="916"/>
    </location>
</feature>
<dbReference type="Pfam" id="PF15787">
    <property type="entry name" value="DUF4704"/>
    <property type="match status" value="1"/>
</dbReference>
<dbReference type="InterPro" id="IPR010508">
    <property type="entry name" value="NBEA-like_DUF1088"/>
</dbReference>
<dbReference type="GO" id="GO:0008104">
    <property type="term" value="P:intracellular protein localization"/>
    <property type="evidence" value="ECO:0007669"/>
    <property type="project" value="TreeGrafter"/>
</dbReference>
<feature type="compositionally biased region" description="Low complexity" evidence="6">
    <location>
        <begin position="1354"/>
        <end position="1373"/>
    </location>
</feature>
<organism evidence="9 10">
    <name type="scientific">Calicophoron daubneyi</name>
    <name type="common">Rumen fluke</name>
    <name type="synonym">Paramphistomum daubneyi</name>
    <dbReference type="NCBI Taxonomy" id="300641"/>
    <lineage>
        <taxon>Eukaryota</taxon>
        <taxon>Metazoa</taxon>
        <taxon>Spiralia</taxon>
        <taxon>Lophotrochozoa</taxon>
        <taxon>Platyhelminthes</taxon>
        <taxon>Trematoda</taxon>
        <taxon>Digenea</taxon>
        <taxon>Plagiorchiida</taxon>
        <taxon>Pronocephalata</taxon>
        <taxon>Paramphistomoidea</taxon>
        <taxon>Paramphistomidae</taxon>
        <taxon>Calicophoron</taxon>
    </lineage>
</organism>
<evidence type="ECO:0000256" key="2">
    <source>
        <dbReference type="ARBA" id="ARBA00022574"/>
    </source>
</evidence>
<feature type="repeat" description="WD" evidence="5">
    <location>
        <begin position="2422"/>
        <end position="2435"/>
    </location>
</feature>
<comment type="caution">
    <text evidence="9">The sequence shown here is derived from an EMBL/GenBank/DDBJ whole genome shotgun (WGS) entry which is preliminary data.</text>
</comment>